<dbReference type="GO" id="GO:0017183">
    <property type="term" value="P:protein histidyl modification to diphthamide"/>
    <property type="evidence" value="ECO:0007669"/>
    <property type="project" value="TreeGrafter"/>
</dbReference>
<dbReference type="NCBIfam" id="TIGR03679">
    <property type="entry name" value="arCOG00187"/>
    <property type="match status" value="1"/>
</dbReference>
<keyword evidence="2" id="KW-0067">ATP-binding</keyword>
<dbReference type="GO" id="GO:0005524">
    <property type="term" value="F:ATP binding"/>
    <property type="evidence" value="ECO:0007669"/>
    <property type="project" value="UniProtKB-KW"/>
</dbReference>
<keyword evidence="2" id="KW-0547">Nucleotide-binding</keyword>
<dbReference type="Pfam" id="PF01902">
    <property type="entry name" value="Diphthami_syn_2"/>
    <property type="match status" value="1"/>
</dbReference>
<accession>A0A484F7M3</accession>
<dbReference type="RefSeq" id="WP_133516626.1">
    <property type="nucleotide sequence ID" value="NZ_JAHDUW010000001.1"/>
</dbReference>
<dbReference type="OrthoDB" id="372052at2157"/>
<dbReference type="SUPFAM" id="SSF52402">
    <property type="entry name" value="Adenine nucleotide alpha hydrolases-like"/>
    <property type="match status" value="1"/>
</dbReference>
<gene>
    <name evidence="2" type="ORF">C7391_0140</name>
</gene>
<dbReference type="PANTHER" id="PTHR12196">
    <property type="entry name" value="DOMAIN OF UNKNOWN FUNCTION 71 DUF71 -CONTAINING PROTEIN"/>
    <property type="match status" value="1"/>
</dbReference>
<keyword evidence="3" id="KW-1185">Reference proteome</keyword>
<dbReference type="Gene3D" id="3.90.1490.10">
    <property type="entry name" value="putative n-type atp pyrophosphatase, domain 2"/>
    <property type="match status" value="1"/>
</dbReference>
<reference evidence="2 3" key="1">
    <citation type="submission" date="2019-03" db="EMBL/GenBank/DDBJ databases">
        <title>Genomic Encyclopedia of Type Strains, Phase IV (KMG-IV): sequencing the most valuable type-strain genomes for metagenomic binning, comparative biology and taxonomic classification.</title>
        <authorList>
            <person name="Goeker M."/>
        </authorList>
    </citation>
    <scope>NUCLEOTIDE SEQUENCE [LARGE SCALE GENOMIC DNA]</scope>
    <source>
        <strain evidence="2 3">DSM 13328</strain>
    </source>
</reference>
<dbReference type="AlphaFoldDB" id="A0A484F7M3"/>
<dbReference type="InterPro" id="IPR022427">
    <property type="entry name" value="MJ0570_ATP-bd"/>
</dbReference>
<dbReference type="CDD" id="cd01994">
    <property type="entry name" value="AANH_PF0828-like"/>
    <property type="match status" value="1"/>
</dbReference>
<dbReference type="PANTHER" id="PTHR12196:SF2">
    <property type="entry name" value="DIPHTHINE--AMMONIA LIGASE"/>
    <property type="match status" value="1"/>
</dbReference>
<proteinExistence type="predicted"/>
<name>A0A484F7M3_9EURY</name>
<comment type="caution">
    <text evidence="2">The sequence shown here is derived from an EMBL/GenBank/DDBJ whole genome shotgun (WGS) entry which is preliminary data.</text>
</comment>
<dbReference type="EMBL" id="SNYS01000005">
    <property type="protein sequence ID" value="TDQ71041.1"/>
    <property type="molecule type" value="Genomic_DNA"/>
</dbReference>
<dbReference type="InterPro" id="IPR002761">
    <property type="entry name" value="Diphthami_syn_dom"/>
</dbReference>
<feature type="domain" description="Diphthamide synthase" evidence="1">
    <location>
        <begin position="1"/>
        <end position="221"/>
    </location>
</feature>
<evidence type="ECO:0000313" key="3">
    <source>
        <dbReference type="Proteomes" id="UP000294855"/>
    </source>
</evidence>
<dbReference type="NCBIfam" id="TIGR00290">
    <property type="entry name" value="MJ0570_dom"/>
    <property type="match status" value="1"/>
</dbReference>
<evidence type="ECO:0000313" key="2">
    <source>
        <dbReference type="EMBL" id="TDQ71041.1"/>
    </source>
</evidence>
<protein>
    <submittedName>
        <fullName evidence="2">ABC transporter with metal-binding/Fe-S-binding domain ATP-binding protein</fullName>
    </submittedName>
</protein>
<dbReference type="InterPro" id="IPR014729">
    <property type="entry name" value="Rossmann-like_a/b/a_fold"/>
</dbReference>
<sequence>MKIAALVSGGKDSVFAVQKMIEDGHEIVCFVCLVPENKESYMFHSVNTDLVQLMADAADIPLISQSTSGIKEEELNEMKAALSDAVSIYGAKGVCSGAIESEYQRSRVQNICDSLNIASFSPLWKADPISLLTEMIDSGMEIRFAAVAADGLGEAWLGRPLNRQALADLIKLHQTKYLHIAGEGGEYETAVLDASFFKKKINPVKTNSRWYGNRGFYDILEAELIPKNEMKEMNKINE</sequence>
<dbReference type="Proteomes" id="UP000294855">
    <property type="component" value="Unassembled WGS sequence"/>
</dbReference>
<dbReference type="PIRSF" id="PIRSF039123">
    <property type="entry name" value="Diphthamide_synthase"/>
    <property type="match status" value="1"/>
</dbReference>
<dbReference type="InterPro" id="IPR030662">
    <property type="entry name" value="DPH6/MJ0570"/>
</dbReference>
<organism evidence="2 3">
    <name type="scientific">Methanimicrococcus blatticola</name>
    <dbReference type="NCBI Taxonomy" id="91560"/>
    <lineage>
        <taxon>Archaea</taxon>
        <taxon>Methanobacteriati</taxon>
        <taxon>Methanobacteriota</taxon>
        <taxon>Stenosarchaea group</taxon>
        <taxon>Methanomicrobia</taxon>
        <taxon>Methanosarcinales</taxon>
        <taxon>Methanosarcinaceae</taxon>
        <taxon>Methanimicrococcus</taxon>
    </lineage>
</organism>
<evidence type="ECO:0000259" key="1">
    <source>
        <dbReference type="Pfam" id="PF01902"/>
    </source>
</evidence>
<dbReference type="Gene3D" id="3.40.50.620">
    <property type="entry name" value="HUPs"/>
    <property type="match status" value="1"/>
</dbReference>
<dbReference type="FunFam" id="3.40.50.620:FF:000145">
    <property type="entry name" value="ATP-binding domain containing protein"/>
    <property type="match status" value="1"/>
</dbReference>
<dbReference type="GO" id="GO:0017178">
    <property type="term" value="F:diphthine-ammonia ligase activity"/>
    <property type="evidence" value="ECO:0007669"/>
    <property type="project" value="TreeGrafter"/>
</dbReference>